<dbReference type="Proteomes" id="UP000264820">
    <property type="component" value="Unplaced"/>
</dbReference>
<evidence type="ECO:0000256" key="2">
    <source>
        <dbReference type="ARBA" id="ARBA00022490"/>
    </source>
</evidence>
<evidence type="ECO:0000256" key="4">
    <source>
        <dbReference type="SAM" id="MobiDB-lite"/>
    </source>
</evidence>
<evidence type="ECO:0000256" key="3">
    <source>
        <dbReference type="ARBA" id="ARBA00023212"/>
    </source>
</evidence>
<keyword evidence="7" id="KW-1185">Reference proteome</keyword>
<feature type="region of interest" description="Disordered" evidence="4">
    <location>
        <begin position="49"/>
        <end position="72"/>
    </location>
</feature>
<reference evidence="6" key="2">
    <citation type="submission" date="2025-09" db="UniProtKB">
        <authorList>
            <consortium name="Ensembl"/>
        </authorList>
    </citation>
    <scope>IDENTIFICATION</scope>
</reference>
<keyword evidence="3" id="KW-0206">Cytoskeleton</keyword>
<sequence>MTSRHGWHQRSETGFHLQSHLQVLGKQSCAANEQGRTGIWKALRRGWNSNRVSGTRSGQPPTEILSDPRQVSPLVRKTRVEDPPRSPVRTLVEYGRPDSVQHGYCSSPGKEAVFHLRKKHSLCVNRCSRSCSNILPVDSHRKPTRAEEPPICCPLTTSPRYKVPDPSRGASGAPSATQPYRRHSLQPQHIQTTSTPATLIPRTKVGFSSITISSRKVSRSEALLKSKPRFIARSQERVQKMARRAQERKERSRAGKDPRSSNQIGQEFVMYALNMKVILYWKKLCLFSNFLYGRPLTEVKKRKEEAKKKKEACLTNRQRVELFKKVPYM</sequence>
<dbReference type="GeneTree" id="ENSGT00730000113876"/>
<dbReference type="GO" id="GO:0005813">
    <property type="term" value="C:centrosome"/>
    <property type="evidence" value="ECO:0007669"/>
    <property type="project" value="UniProtKB-SubCell"/>
</dbReference>
<comment type="subcellular location">
    <subcellularLocation>
        <location evidence="1">Cytoplasm</location>
        <location evidence="1">Cytoskeleton</location>
        <location evidence="1">Microtubule organizing center</location>
        <location evidence="1">Centrosome</location>
    </subcellularLocation>
</comment>
<protein>
    <recommendedName>
        <fullName evidence="5">ALMS motif domain-containing protein</fullName>
    </recommendedName>
</protein>
<keyword evidence="2" id="KW-0963">Cytoplasm</keyword>
<evidence type="ECO:0000256" key="1">
    <source>
        <dbReference type="ARBA" id="ARBA00004300"/>
    </source>
</evidence>
<dbReference type="AlphaFoldDB" id="A0A3Q2Y7N9"/>
<evidence type="ECO:0000259" key="5">
    <source>
        <dbReference type="Pfam" id="PF15309"/>
    </source>
</evidence>
<dbReference type="InterPro" id="IPR029299">
    <property type="entry name" value="ALMS_motif"/>
</dbReference>
<dbReference type="Pfam" id="PF15309">
    <property type="entry name" value="ALMS_motif"/>
    <property type="match status" value="1"/>
</dbReference>
<dbReference type="Ensembl" id="ENSHCOT00000021025.1">
    <property type="protein sequence ID" value="ENSHCOP00000013636.1"/>
    <property type="gene ID" value="ENSHCOG00000016831.1"/>
</dbReference>
<feature type="compositionally biased region" description="Basic and acidic residues" evidence="4">
    <location>
        <begin position="139"/>
        <end position="148"/>
    </location>
</feature>
<proteinExistence type="predicted"/>
<name>A0A3Q2Y7N9_HIPCM</name>
<feature type="region of interest" description="Disordered" evidence="4">
    <location>
        <begin position="139"/>
        <end position="191"/>
    </location>
</feature>
<organism evidence="6 7">
    <name type="scientific">Hippocampus comes</name>
    <name type="common">Tiger tail seahorse</name>
    <dbReference type="NCBI Taxonomy" id="109280"/>
    <lineage>
        <taxon>Eukaryota</taxon>
        <taxon>Metazoa</taxon>
        <taxon>Chordata</taxon>
        <taxon>Craniata</taxon>
        <taxon>Vertebrata</taxon>
        <taxon>Euteleostomi</taxon>
        <taxon>Actinopterygii</taxon>
        <taxon>Neopterygii</taxon>
        <taxon>Teleostei</taxon>
        <taxon>Neoteleostei</taxon>
        <taxon>Acanthomorphata</taxon>
        <taxon>Syngnathiaria</taxon>
        <taxon>Syngnathiformes</taxon>
        <taxon>Syngnathoidei</taxon>
        <taxon>Syngnathidae</taxon>
        <taxon>Hippocampus</taxon>
    </lineage>
</organism>
<feature type="compositionally biased region" description="Polar residues" evidence="4">
    <location>
        <begin position="49"/>
        <end position="60"/>
    </location>
</feature>
<accession>A0A3Q2Y7N9</accession>
<feature type="region of interest" description="Disordered" evidence="4">
    <location>
        <begin position="237"/>
        <end position="261"/>
    </location>
</feature>
<feature type="compositionally biased region" description="Basic and acidic residues" evidence="4">
    <location>
        <begin position="237"/>
        <end position="259"/>
    </location>
</feature>
<evidence type="ECO:0000313" key="6">
    <source>
        <dbReference type="Ensembl" id="ENSHCOP00000013636.1"/>
    </source>
</evidence>
<feature type="domain" description="ALMS motif" evidence="5">
    <location>
        <begin position="216"/>
        <end position="325"/>
    </location>
</feature>
<reference evidence="6" key="1">
    <citation type="submission" date="2025-08" db="UniProtKB">
        <authorList>
            <consortium name="Ensembl"/>
        </authorList>
    </citation>
    <scope>IDENTIFICATION</scope>
</reference>
<evidence type="ECO:0000313" key="7">
    <source>
        <dbReference type="Proteomes" id="UP000264820"/>
    </source>
</evidence>